<dbReference type="Gene3D" id="3.40.30.10">
    <property type="entry name" value="Glutaredoxin"/>
    <property type="match status" value="1"/>
</dbReference>
<dbReference type="InterPro" id="IPR036249">
    <property type="entry name" value="Thioredoxin-like_sf"/>
</dbReference>
<dbReference type="GO" id="GO:0016491">
    <property type="term" value="F:oxidoreductase activity"/>
    <property type="evidence" value="ECO:0007669"/>
    <property type="project" value="InterPro"/>
</dbReference>
<dbReference type="CDD" id="cd02966">
    <property type="entry name" value="TlpA_like_family"/>
    <property type="match status" value="1"/>
</dbReference>
<dbReference type="PANTHER" id="PTHR43133:SF51">
    <property type="entry name" value="RNA POLYMERASE SIGMA FACTOR"/>
    <property type="match status" value="1"/>
</dbReference>
<proteinExistence type="inferred from homology"/>
<dbReference type="InterPro" id="IPR013324">
    <property type="entry name" value="RNA_pol_sigma_r3/r4-like"/>
</dbReference>
<feature type="region of interest" description="Disordered" evidence="5">
    <location>
        <begin position="111"/>
        <end position="137"/>
    </location>
</feature>
<dbReference type="InterPro" id="IPR013249">
    <property type="entry name" value="RNA_pol_sigma70_r4_t2"/>
</dbReference>
<dbReference type="InterPro" id="IPR014284">
    <property type="entry name" value="RNA_pol_sigma-70_dom"/>
</dbReference>
<dbReference type="InterPro" id="IPR000866">
    <property type="entry name" value="AhpC/TSA"/>
</dbReference>
<dbReference type="Gene3D" id="1.10.1740.10">
    <property type="match status" value="1"/>
</dbReference>
<evidence type="ECO:0000256" key="2">
    <source>
        <dbReference type="ARBA" id="ARBA00023015"/>
    </source>
</evidence>
<dbReference type="RefSeq" id="WP_148595680.1">
    <property type="nucleotide sequence ID" value="NZ_CP042997.1"/>
</dbReference>
<dbReference type="SUPFAM" id="SSF52833">
    <property type="entry name" value="Thioredoxin-like"/>
    <property type="match status" value="1"/>
</dbReference>
<dbReference type="InterPro" id="IPR013325">
    <property type="entry name" value="RNA_pol_sigma_r2"/>
</dbReference>
<dbReference type="InterPro" id="IPR036388">
    <property type="entry name" value="WH-like_DNA-bd_sf"/>
</dbReference>
<name>A0A5B9W5R3_9BACT</name>
<dbReference type="AlphaFoldDB" id="A0A5B9W5R3"/>
<sequence length="1006" mass="109350">MGGRSVGAAGSELARLMTYGADGAASDGELLRRFAASRGEEAQAAFAAIVGRHGAMVLGVCRRVAGDAADAEDAFQATFLVLARKARSLRRGELLANWLYGVAVRTSRKLKAQANRRRSKEGSMDGQATRPEAAVPAPDAARDEILQALDDELSRLPDRLRRAVVLCDLQSMSHREAARLLGLPVGTVSSRLVRAREALRSRLVRRGFTLSAAGLAAILESEAAAGAVPPALADATCRAAAAGLLGAGAAGAASSAAVDLSRQVLKSVWISALPSRILAAGVLIAAMIGAGVVASQLAGTGDPSPFDRAVPDDWSWVDDLPGLDAATRERFKRCARSANENFANLHRLTCDFDLDVENFRNDGANHLTFEPGHLRGKLYWNEGAVRYDFEGLDPRHRNSRGEWQAGSSGTFSVLRTRDMAARTEEHEVFGVMLKIEPPPKSLAEWRGGFPFRDLDPWVHYATCFRAAPGELKAMMKSMRGTSKEDERFIHLRLDHAGEGHWIEITCDKSAADLPVKVRFGEVRKGEVMTHGEETCEWTNTDGAWCPSHLVKVAIMGLERHPSRQFDLRTSNLRANRSAPIPAAVFTPGDMPLPEGYGGLDLRKQPPINLIRAGGVVRERRPGEPTKSAGSGPIPFPKPGSVDDGVSREPYLALVAASRKRRRAADEAVMKAKGEAQQAAAIERLSKVQAEDTARFLDLAGTHAGDRLAFEALEEVAVAPSAPKESLRAAEFLIRDHRNDPGMRKVYAELDAPLFASSPAADRLLRDGLVNAPDRESRARAGLSLARNLRWKARTLRKLSSRWADPYLALSTKATAGDAFDALRSESPDAADAQAEQLYQRLVDEFTDVRIGDATIGDEARRELFQLRDLAIGKPAPEVEGPDADGRPMKLSDFRGKVVVLTFNAGWAHDGKYPLEHELLDRLKGRPSVLLMMDVDGEESALRKALADGEITWPCWWEGRETGPNRTLWRANEIPSVFVIDANGIIRGKELEGRDLAEAVEALLPRQ</sequence>
<dbReference type="KEGG" id="agv:OJF2_45000"/>
<dbReference type="SUPFAM" id="SSF88659">
    <property type="entry name" value="Sigma3 and sigma4 domains of RNA polymerase sigma factors"/>
    <property type="match status" value="1"/>
</dbReference>
<dbReference type="Gene3D" id="1.10.10.10">
    <property type="entry name" value="Winged helix-like DNA-binding domain superfamily/Winged helix DNA-binding domain"/>
    <property type="match status" value="1"/>
</dbReference>
<dbReference type="InterPro" id="IPR013766">
    <property type="entry name" value="Thioredoxin_domain"/>
</dbReference>
<feature type="domain" description="Thioredoxin" evidence="6">
    <location>
        <begin position="869"/>
        <end position="1006"/>
    </location>
</feature>
<organism evidence="7 8">
    <name type="scientific">Aquisphaera giovannonii</name>
    <dbReference type="NCBI Taxonomy" id="406548"/>
    <lineage>
        <taxon>Bacteria</taxon>
        <taxon>Pseudomonadati</taxon>
        <taxon>Planctomycetota</taxon>
        <taxon>Planctomycetia</taxon>
        <taxon>Isosphaerales</taxon>
        <taxon>Isosphaeraceae</taxon>
        <taxon>Aquisphaera</taxon>
    </lineage>
</organism>
<evidence type="ECO:0000256" key="1">
    <source>
        <dbReference type="ARBA" id="ARBA00010641"/>
    </source>
</evidence>
<dbReference type="GO" id="GO:0003677">
    <property type="term" value="F:DNA binding"/>
    <property type="evidence" value="ECO:0007669"/>
    <property type="project" value="InterPro"/>
</dbReference>
<reference evidence="7 8" key="1">
    <citation type="submission" date="2019-08" db="EMBL/GenBank/DDBJ databases">
        <title>Deep-cultivation of Planctomycetes and their phenomic and genomic characterization uncovers novel biology.</title>
        <authorList>
            <person name="Wiegand S."/>
            <person name="Jogler M."/>
            <person name="Boedeker C."/>
            <person name="Pinto D."/>
            <person name="Vollmers J."/>
            <person name="Rivas-Marin E."/>
            <person name="Kohn T."/>
            <person name="Peeters S.H."/>
            <person name="Heuer A."/>
            <person name="Rast P."/>
            <person name="Oberbeckmann S."/>
            <person name="Bunk B."/>
            <person name="Jeske O."/>
            <person name="Meyerdierks A."/>
            <person name="Storesund J.E."/>
            <person name="Kallscheuer N."/>
            <person name="Luecker S."/>
            <person name="Lage O.M."/>
            <person name="Pohl T."/>
            <person name="Merkel B.J."/>
            <person name="Hornburger P."/>
            <person name="Mueller R.-W."/>
            <person name="Bruemmer F."/>
            <person name="Labrenz M."/>
            <person name="Spormann A.M."/>
            <person name="Op den Camp H."/>
            <person name="Overmann J."/>
            <person name="Amann R."/>
            <person name="Jetten M.S.M."/>
            <person name="Mascher T."/>
            <person name="Medema M.H."/>
            <person name="Devos D.P."/>
            <person name="Kaster A.-K."/>
            <person name="Ovreas L."/>
            <person name="Rohde M."/>
            <person name="Galperin M.Y."/>
            <person name="Jogler C."/>
        </authorList>
    </citation>
    <scope>NUCLEOTIDE SEQUENCE [LARGE SCALE GENOMIC DNA]</scope>
    <source>
        <strain evidence="7 8">OJF2</strain>
    </source>
</reference>
<evidence type="ECO:0000313" key="8">
    <source>
        <dbReference type="Proteomes" id="UP000324233"/>
    </source>
</evidence>
<dbReference type="OrthoDB" id="272786at2"/>
<dbReference type="Pfam" id="PF04542">
    <property type="entry name" value="Sigma70_r2"/>
    <property type="match status" value="1"/>
</dbReference>
<keyword evidence="8" id="KW-1185">Reference proteome</keyword>
<accession>A0A5B9W5R3</accession>
<dbReference type="Proteomes" id="UP000324233">
    <property type="component" value="Chromosome"/>
</dbReference>
<evidence type="ECO:0000313" key="7">
    <source>
        <dbReference type="EMBL" id="QEH35943.1"/>
    </source>
</evidence>
<evidence type="ECO:0000256" key="5">
    <source>
        <dbReference type="SAM" id="MobiDB-lite"/>
    </source>
</evidence>
<evidence type="ECO:0000259" key="6">
    <source>
        <dbReference type="PROSITE" id="PS51352"/>
    </source>
</evidence>
<dbReference type="Pfam" id="PF00578">
    <property type="entry name" value="AhpC-TSA"/>
    <property type="match status" value="1"/>
</dbReference>
<dbReference type="GO" id="GO:0016209">
    <property type="term" value="F:antioxidant activity"/>
    <property type="evidence" value="ECO:0007669"/>
    <property type="project" value="InterPro"/>
</dbReference>
<dbReference type="EMBL" id="CP042997">
    <property type="protein sequence ID" value="QEH35943.1"/>
    <property type="molecule type" value="Genomic_DNA"/>
</dbReference>
<dbReference type="PROSITE" id="PS51352">
    <property type="entry name" value="THIOREDOXIN_2"/>
    <property type="match status" value="1"/>
</dbReference>
<dbReference type="NCBIfam" id="TIGR02937">
    <property type="entry name" value="sigma70-ECF"/>
    <property type="match status" value="1"/>
</dbReference>
<dbReference type="GO" id="GO:0016987">
    <property type="term" value="F:sigma factor activity"/>
    <property type="evidence" value="ECO:0007669"/>
    <property type="project" value="UniProtKB-KW"/>
</dbReference>
<dbReference type="InterPro" id="IPR007627">
    <property type="entry name" value="RNA_pol_sigma70_r2"/>
</dbReference>
<dbReference type="GO" id="GO:0006352">
    <property type="term" value="P:DNA-templated transcription initiation"/>
    <property type="evidence" value="ECO:0007669"/>
    <property type="project" value="InterPro"/>
</dbReference>
<dbReference type="CDD" id="cd06171">
    <property type="entry name" value="Sigma70_r4"/>
    <property type="match status" value="1"/>
</dbReference>
<dbReference type="PANTHER" id="PTHR43133">
    <property type="entry name" value="RNA POLYMERASE ECF-TYPE SIGMA FACTO"/>
    <property type="match status" value="1"/>
</dbReference>
<protein>
    <submittedName>
        <fullName evidence="7">ECF RNA polymerase sigma factor SigE</fullName>
    </submittedName>
</protein>
<evidence type="ECO:0000256" key="3">
    <source>
        <dbReference type="ARBA" id="ARBA00023082"/>
    </source>
</evidence>
<feature type="region of interest" description="Disordered" evidence="5">
    <location>
        <begin position="617"/>
        <end position="641"/>
    </location>
</feature>
<dbReference type="Pfam" id="PF08281">
    <property type="entry name" value="Sigma70_r4_2"/>
    <property type="match status" value="1"/>
</dbReference>
<dbReference type="InterPro" id="IPR039425">
    <property type="entry name" value="RNA_pol_sigma-70-like"/>
</dbReference>
<keyword evidence="2" id="KW-0805">Transcription regulation</keyword>
<keyword evidence="3" id="KW-0731">Sigma factor</keyword>
<comment type="similarity">
    <text evidence="1">Belongs to the sigma-70 factor family. ECF subfamily.</text>
</comment>
<gene>
    <name evidence="7" type="primary">sigE_38</name>
    <name evidence="7" type="ORF">OJF2_45000</name>
</gene>
<dbReference type="SUPFAM" id="SSF88946">
    <property type="entry name" value="Sigma2 domain of RNA polymerase sigma factors"/>
    <property type="match status" value="1"/>
</dbReference>
<keyword evidence="4" id="KW-0804">Transcription</keyword>
<evidence type="ECO:0000256" key="4">
    <source>
        <dbReference type="ARBA" id="ARBA00023163"/>
    </source>
</evidence>